<name>A0ACB9SUB6_HOLOL</name>
<accession>A0ACB9SUB6</accession>
<evidence type="ECO:0000313" key="1">
    <source>
        <dbReference type="EMBL" id="KAI4457517.1"/>
    </source>
</evidence>
<evidence type="ECO:0000313" key="2">
    <source>
        <dbReference type="Proteomes" id="UP001056778"/>
    </source>
</evidence>
<keyword evidence="2" id="KW-1185">Reference proteome</keyword>
<proteinExistence type="predicted"/>
<comment type="caution">
    <text evidence="1">The sequence shown here is derived from an EMBL/GenBank/DDBJ whole genome shotgun (WGS) entry which is preliminary data.</text>
</comment>
<gene>
    <name evidence="1" type="ORF">MML48_7g00015510</name>
</gene>
<reference evidence="1" key="1">
    <citation type="submission" date="2022-04" db="EMBL/GenBank/DDBJ databases">
        <title>Chromosome-scale genome assembly of Holotrichia oblita Faldermann.</title>
        <authorList>
            <person name="Rongchong L."/>
        </authorList>
    </citation>
    <scope>NUCLEOTIDE SEQUENCE</scope>
    <source>
        <strain evidence="1">81SQS9</strain>
    </source>
</reference>
<organism evidence="1 2">
    <name type="scientific">Holotrichia oblita</name>
    <name type="common">Chafer beetle</name>
    <dbReference type="NCBI Taxonomy" id="644536"/>
    <lineage>
        <taxon>Eukaryota</taxon>
        <taxon>Metazoa</taxon>
        <taxon>Ecdysozoa</taxon>
        <taxon>Arthropoda</taxon>
        <taxon>Hexapoda</taxon>
        <taxon>Insecta</taxon>
        <taxon>Pterygota</taxon>
        <taxon>Neoptera</taxon>
        <taxon>Endopterygota</taxon>
        <taxon>Coleoptera</taxon>
        <taxon>Polyphaga</taxon>
        <taxon>Scarabaeiformia</taxon>
        <taxon>Scarabaeidae</taxon>
        <taxon>Melolonthinae</taxon>
        <taxon>Holotrichia</taxon>
    </lineage>
</organism>
<dbReference type="EMBL" id="CM043021">
    <property type="protein sequence ID" value="KAI4457517.1"/>
    <property type="molecule type" value="Genomic_DNA"/>
</dbReference>
<protein>
    <submittedName>
        <fullName evidence="1">Rabconnectin-related</fullName>
    </submittedName>
</protein>
<dbReference type="Proteomes" id="UP001056778">
    <property type="component" value="Chromosome 7"/>
</dbReference>
<sequence length="3482" mass="390041">MNLHQIVSGACNAGDKCFAVGSVEGVPFTAYAAGCNIVILASTFERVQIIPGAVHDYIRISSIDCSCDTGKSQLHYRWVQTGTLKTDSPVRALSWNLEGTRLLTAGALVQLWHLFSQTGEHKEEPVKFTLGEMDDDRQDHEQAIWQCVWKVNTATPVQHLAFSPDGTLFATSGENDRLVKIWYENKHFLITKHTEGHVELDYGFVYIAHPRAITHISWRTTSKYMPKVVEWLDEYHPGSFRQAQDIPKSDEDMKETSPVVYLVTKHDNGTLNLWQLTFADKSKYCQVLSIGHKSRASGHRFRVNDITCHPVLPLLLTTSHHNIVDQTKSRSHTAGFCSELILWKVDAVGPLSKSGGICELARISSPEPSAFSNVAWIPTLLPSSTLGNLSNSPSACFVASDGQCLRVYQAVIDARTLLADISFKESRLENDAQSLMSDLSSINEDSLLDKINIVSQQSTSRPGCIIQLETISPAIEWQNTTFLHVYQEQLITGQRATQNNLSSSDAMVDLQQNVAFEQPFFIVLLDCTDQNTIIHTWKLTIASSEPELGLTGSQMYVPDCNLIQDENEMSRRNSLESLHLKQAKVSPHISITTSREIKQVLSLPDGVEIIHAAPSAGHLSSASIYPACLAPYCFATACSDGLIRFWTVNTVASVVKSMRKYMLEENGEIVNTGKVWTEWNMVKESAIEIEGQILNISVAYSGRLACAYKYGRSFTRPNKDQDHDSRYINLCVAIYECESTGGTEWILEDVIHLKNIHLPRINIDKHLDLSYLLDPKTLKKKKRLNEVLHTFSNDERQNNLTVDHNIKSTLLAVPSFSTLQSLKKSITEMGNICPLTQKHIVQLDWVSNEDGSHILTVACGSKIMLYTPLSTDLAQANVKAMKESITSNRPILRKASSLAQPMFVDDFKWMTLRKIELQTADGLPALPMQISWVRDGILVVGMDSEMHVYSQWKPSNPQQLETNEVDGKYREVDFRTLTQENQRKLASIPNLGRISSINLQLLDRKRISKEVDLDYMPDYGLFEASRIACPVLPQYHPKQLMELLNSGKIRWVKAILSHLVQCILGNQESPEDNQGWARARTLSVSYPAGSPEHRASVGEITLDYTEIDSVPPVPLWTLLAADKEKPLTQEEKKDYNELFDTSLNMDDSLDTLLEDQESGRLERRPSERVISVAHFTPRQGRILSRLLTHTHLPGLSSLDQMHLLALADTVSTCNTDLAERFAIDAAKSAMAKENLVGQPEDVITDSLDDCGLRFLLAMKHYNYLLRCLPLAQRAQFQKQGVGTNNLAWAFHSESQEELLNLIPSYAKAEPTWQILRELGVGWWVRNMTLLRHCVQVLAKAAYQAKQDPLDAALYYLAMNKKSLLWGLYRSKRDEKMTSFFANNFSEDRWRKAALKNAYALLGKQRFDHAAAFFLLAGSLRDAVEICLHKLQDIQLAIIIIRLYEGDGGMLKRLLYEEILGCDAEGNNQDMTKAHPDPFLRSMALWTLKEHQASLSTLLVGNAGSQHSAHEEDSRESKETDPNVFNFYVYLRTHPLLVIQHKANSGQRKVWLPGGKQVINLIVFFCILVEIDKDHFVLLQVVVEESITPLERQLYFMTAHGHFRAGCPALALEVLSKLPFVVTDYTKQTPLTSPKENKSEDAITTGILSWDSKPKLNQNADNFDWGTPSADFTTKTDDLQLDWGDDGGSEDSDDGGISMNLGKKDDEEEIEEEDDDDGDKTPTDEQIDIMAQQLKFVACLKILMEELSTLATGFEVDGGQLRYQLYLWLEKEVEALRELCNYAPTESSIDPSDLEAQDNEAVENIDKPTLHEILIQEKLDFEAKVQRAAKRKKWLKANETLLRTLLSYCSLHGATGCLASVRMELVLLLQELQQEKTHQQLLSPLPFPTSLPLLAASVASSKTVIADPIRYLQGLTHDMLQTIVELPQPLTSQSQLLVLRDLAIALSACIYQSLCDSDTFKNTLQDNQEFCSTHLVGRRRRMSMNEMHQITTAPSKWPGVTSLRALLAQEKDDDTPRLTVLLCESFVATFLALLLYGLISCDCVILYYVNGHGFDVETWGHLFGGSIKKLLRTASITSSPQPPQSATPTASDDGSGPAMWLTKQRIKLNEKLLGHQQSIMKEDKPTYREQFVPPRMSMLAFLLLKPDTIQEVDDASSDSEVEDEDVFDGPPPIVDNNEHSDPNSYSWLVVKLAILRLAYLKLTDFLNVAGIEMSELPVASPLIHSALRRLDKWQDNLKNELDCRQTPPEYIPGCFVESTTGPPIQKYRQLLEPQNTPFCNKKGASAAKRLWNYLVHQEQVQEIFIRAVFGKRRSMSALNEELPHPEPSAEPVRIIHKDQDSIAAFSLNQVNGGSIVIATPRELQEMDISLLLELPVWLEDECELDILNLNRPEQDANVPPFLVIQSSGDKGKTSPGSPQPAVASQSGRGTSVVLKHKIDGVRRITSHPLLPLYLTGGQDGSVQLWEWGHAQPVSTPRPPGTYAKVTRLRFSQHGNKFGVADSDGNLSLFQVGLSVNSTRPFFTHQCHNKGITDFVFLNSCSLLATAGHSSESKNVCIWDSILPHGKSLVVAFVCHDQGASSMVYAPQHQILITAGKKGDICLIDMRTKQIHHRFQAHETAVKCLAIDPHEEYFATGSADGDIKIWGVSVQAPLLSLTAEHARSNFFKNIGPGVTQLHIDSHSRLFSCGADGSMKEQRPIPVPNDEQVLLRMEAVGICGSDVHYLVKGYIGHFVVRQPMIVGHEASGTVVQVGKNVKHLKPGDRVAIEPGVSCRRCSYCKEGRYHLCPGMVFCATPPVHGNLARYYIHDADFCFKLPDHVTFEEGAILEPLSVGVHGCKRAGVKVGSVVLVLGAGPIGLVTLLAAKAFGASKVLITDILQHRLNIAKELGADHVLLVDKDATDESIVKTVHEMLGEEPTISMDCSGAQQSVRVAIQATKSGGCALLIGMGQSEMTLPLANALIREVDIRGVFRYCNDYPTSLDLVATGKINVKPLVTHHYTLEQTVEAFETAKTGVGKGENIWDRMVHIYPDRVIDHSTGDIACNSYKYYLEDVTYLTYLGVNFYRFSISWSRLLPTGFKTVINPDGKRYYEELITNLVRMGIKPMVTLYHWDLPQPLQDLGGWANPIMAKYFADYADVVFHLWGNYVPFWITFNEPGEICETGYGMGINAPNVNLSGIADYMCGKTLLLAHARAYHLFNVKYRSKCPAQVGITISTPWYEPKTPGEAEASERALRMEFGWWANPIFSKTGDYPKILKERVDKFSIMENLTESRLPKFTKDEIKYIRGTADFLGLNHYTTYLVSSQELPNNSMEYRRKDLGVLKEQDPKWEPSSASWLRVVPWGFKKLLAWIKQEYNNPLIYITENGFADKGELNDVKRIEYHSNYLKSMLEAMEHDKVNVKGYAVWSLMDNMEWTDGYTIKFGLYFVDFLNPIRRRVAKASVEFYKSLIANRTVPETTAAVETTCITVTDPASIQNPPTVTKV</sequence>